<dbReference type="EMBL" id="CM035425">
    <property type="protein sequence ID" value="KAH7330789.1"/>
    <property type="molecule type" value="Genomic_DNA"/>
</dbReference>
<dbReference type="GO" id="GO:0006751">
    <property type="term" value="P:glutathione catabolic process"/>
    <property type="evidence" value="ECO:0007669"/>
    <property type="project" value="InterPro"/>
</dbReference>
<evidence type="ECO:0000313" key="3">
    <source>
        <dbReference type="EMBL" id="KAH7330789.1"/>
    </source>
</evidence>
<evidence type="ECO:0000256" key="2">
    <source>
        <dbReference type="ARBA" id="ARBA00023239"/>
    </source>
</evidence>
<organism evidence="3 4">
    <name type="scientific">Ceratopteris richardii</name>
    <name type="common">Triangle waterfern</name>
    <dbReference type="NCBI Taxonomy" id="49495"/>
    <lineage>
        <taxon>Eukaryota</taxon>
        <taxon>Viridiplantae</taxon>
        <taxon>Streptophyta</taxon>
        <taxon>Embryophyta</taxon>
        <taxon>Tracheophyta</taxon>
        <taxon>Polypodiopsida</taxon>
        <taxon>Polypodiidae</taxon>
        <taxon>Polypodiales</taxon>
        <taxon>Pteridineae</taxon>
        <taxon>Pteridaceae</taxon>
        <taxon>Parkerioideae</taxon>
        <taxon>Ceratopteris</taxon>
    </lineage>
</organism>
<dbReference type="GO" id="GO:0061928">
    <property type="term" value="F:glutathione specific gamma-glutamylcyclotransferase activity"/>
    <property type="evidence" value="ECO:0007669"/>
    <property type="project" value="UniProtKB-EC"/>
</dbReference>
<keyword evidence="2" id="KW-0456">Lyase</keyword>
<proteinExistence type="predicted"/>
<dbReference type="InterPro" id="IPR036568">
    <property type="entry name" value="GGCT-like_sf"/>
</dbReference>
<dbReference type="EC" id="4.3.2.7" evidence="1"/>
<dbReference type="GO" id="GO:0005737">
    <property type="term" value="C:cytoplasm"/>
    <property type="evidence" value="ECO:0007669"/>
    <property type="project" value="TreeGrafter"/>
</dbReference>
<dbReference type="EMBL" id="CM035425">
    <property type="protein sequence ID" value="KAH7330788.1"/>
    <property type="molecule type" value="Genomic_DNA"/>
</dbReference>
<dbReference type="SUPFAM" id="SSF110857">
    <property type="entry name" value="Gamma-glutamyl cyclotransferase-like"/>
    <property type="match status" value="1"/>
</dbReference>
<evidence type="ECO:0000256" key="1">
    <source>
        <dbReference type="ARBA" id="ARBA00012344"/>
    </source>
</evidence>
<comment type="caution">
    <text evidence="3">The sequence shown here is derived from an EMBL/GenBank/DDBJ whole genome shotgun (WGS) entry which is preliminary data.</text>
</comment>
<dbReference type="Pfam" id="PF04752">
    <property type="entry name" value="ChaC"/>
    <property type="match status" value="1"/>
</dbReference>
<dbReference type="AlphaFoldDB" id="A0A8T2SD38"/>
<dbReference type="PANTHER" id="PTHR12192">
    <property type="entry name" value="CATION TRANSPORT PROTEIN CHAC-RELATED"/>
    <property type="match status" value="1"/>
</dbReference>
<name>A0A8T2SD38_CERRI</name>
<keyword evidence="4" id="KW-1185">Reference proteome</keyword>
<accession>A0A8T2SD38</accession>
<sequence>MDRSNFSWVGVQELVVLRSNFSWVGVQELVVSRQGMVLWVFGYGSLLWRAGFEYDDKLVGFVRGYKRVFHQGNTDHRGTPDYPGRTVTLEEDPDSVCWGIAFCVRGEEKKSIALSYLELREKEYDIRAYVDFYTDLHSTHPSVSGVLVYLASTDQKRNKYYLGRAPLKEMACQIAKAVGPSGSNADYLFELHKCLQKMGCKEEELDNLVMEVQKLLS</sequence>
<gene>
    <name evidence="3" type="ORF">KP509_20G002000</name>
</gene>
<dbReference type="Proteomes" id="UP000825935">
    <property type="component" value="Chromosome 20"/>
</dbReference>
<dbReference type="OMA" id="DHREKDG"/>
<dbReference type="InterPro" id="IPR013024">
    <property type="entry name" value="GGCT-like"/>
</dbReference>
<dbReference type="CDD" id="cd06661">
    <property type="entry name" value="GGCT_like"/>
    <property type="match status" value="1"/>
</dbReference>
<dbReference type="OrthoDB" id="1933483at2759"/>
<dbReference type="PANTHER" id="PTHR12192:SF2">
    <property type="entry name" value="GLUTATHIONE-SPECIFIC GAMMA-GLUTAMYLCYCLOTRANSFERASE 2"/>
    <property type="match status" value="1"/>
</dbReference>
<dbReference type="Gene3D" id="3.10.490.10">
    <property type="entry name" value="Gamma-glutamyl cyclotransferase-like"/>
    <property type="match status" value="1"/>
</dbReference>
<dbReference type="InterPro" id="IPR006840">
    <property type="entry name" value="ChaC"/>
</dbReference>
<evidence type="ECO:0000313" key="4">
    <source>
        <dbReference type="Proteomes" id="UP000825935"/>
    </source>
</evidence>
<protein>
    <recommendedName>
        <fullName evidence="1">glutathione-specific gamma-glutamylcyclotransferase</fullName>
        <ecNumber evidence="1">4.3.2.7</ecNumber>
    </recommendedName>
</protein>
<reference evidence="3" key="1">
    <citation type="submission" date="2021-08" db="EMBL/GenBank/DDBJ databases">
        <title>WGS assembly of Ceratopteris richardii.</title>
        <authorList>
            <person name="Marchant D.B."/>
            <person name="Chen G."/>
            <person name="Jenkins J."/>
            <person name="Shu S."/>
            <person name="Leebens-Mack J."/>
            <person name="Grimwood J."/>
            <person name="Schmutz J."/>
            <person name="Soltis P."/>
            <person name="Soltis D."/>
            <person name="Chen Z.-H."/>
        </authorList>
    </citation>
    <scope>NUCLEOTIDE SEQUENCE</scope>
    <source>
        <strain evidence="3">Whitten #5841</strain>
        <tissue evidence="3">Leaf</tissue>
    </source>
</reference>